<proteinExistence type="inferred from homology"/>
<dbReference type="CDD" id="cd05236">
    <property type="entry name" value="FAR-N_SDR_e"/>
    <property type="match status" value="1"/>
</dbReference>
<dbReference type="Proteomes" id="UP001152888">
    <property type="component" value="Unassembled WGS sequence"/>
</dbReference>
<evidence type="ECO:0000313" key="13">
    <source>
        <dbReference type="Proteomes" id="UP001152888"/>
    </source>
</evidence>
<accession>A0A9P0KL86</accession>
<dbReference type="GO" id="GO:0102965">
    <property type="term" value="F:alcohol-forming long-chain fatty acyl-CoA reductase activity"/>
    <property type="evidence" value="ECO:0007669"/>
    <property type="project" value="UniProtKB-EC"/>
</dbReference>
<dbReference type="InterPro" id="IPR036291">
    <property type="entry name" value="NAD(P)-bd_dom_sf"/>
</dbReference>
<feature type="domain" description="Thioester reductase (TE)" evidence="11">
    <location>
        <begin position="17"/>
        <end position="284"/>
    </location>
</feature>
<sequence>MSETEIQKFYKGCNVFITGGTGFLGQILIDKLFRSTEINTLYLLIREKKGKNALARIDELFDDEIFDTLKKERPKFKHQIQIISGDCALAGLGVSIKDRQTLISNVNIIFNGAATVNFDENLKTAYASNVNSSKEVIEMAKQMTNLKSLIHVSTVFSNCPLSVIDEKFYDFPQSHEDIGQLLEKLSFQEADEITPRILGKWPNTYTFTKAMTESMLKEIGGGLPLGIFRPAIVISTYREPIPGWVKNPYGPTGIMVSTMSGVLRVMSVDIDCKADLVPVDTCVAGLLACAWDTGCKNVER</sequence>
<evidence type="ECO:0000256" key="4">
    <source>
        <dbReference type="ARBA" id="ARBA00022692"/>
    </source>
</evidence>
<dbReference type="AlphaFoldDB" id="A0A9P0KL86"/>
<dbReference type="InterPro" id="IPR026055">
    <property type="entry name" value="FAR"/>
</dbReference>
<dbReference type="SUPFAM" id="SSF51735">
    <property type="entry name" value="NAD(P)-binding Rossmann-fold domains"/>
    <property type="match status" value="1"/>
</dbReference>
<evidence type="ECO:0000256" key="3">
    <source>
        <dbReference type="ARBA" id="ARBA00022516"/>
    </source>
</evidence>
<evidence type="ECO:0000256" key="2">
    <source>
        <dbReference type="ARBA" id="ARBA00005928"/>
    </source>
</evidence>
<comment type="function">
    <text evidence="10">Catalyzes the reduction of fatty acyl-CoA to fatty alcohols.</text>
</comment>
<dbReference type="GO" id="GO:0080019">
    <property type="term" value="F:alcohol-forming very long-chain fatty acyl-CoA reductase activity"/>
    <property type="evidence" value="ECO:0007669"/>
    <property type="project" value="InterPro"/>
</dbReference>
<evidence type="ECO:0000313" key="12">
    <source>
        <dbReference type="EMBL" id="CAH1977799.1"/>
    </source>
</evidence>
<evidence type="ECO:0000256" key="5">
    <source>
        <dbReference type="ARBA" id="ARBA00022857"/>
    </source>
</evidence>
<evidence type="ECO:0000256" key="9">
    <source>
        <dbReference type="ARBA" id="ARBA00052530"/>
    </source>
</evidence>
<dbReference type="Gene3D" id="3.40.50.720">
    <property type="entry name" value="NAD(P)-binding Rossmann-like Domain"/>
    <property type="match status" value="1"/>
</dbReference>
<name>A0A9P0KL86_ACAOB</name>
<evidence type="ECO:0000256" key="7">
    <source>
        <dbReference type="ARBA" id="ARBA00023098"/>
    </source>
</evidence>
<dbReference type="GO" id="GO:0035336">
    <property type="term" value="P:long-chain fatty-acyl-CoA metabolic process"/>
    <property type="evidence" value="ECO:0007669"/>
    <property type="project" value="TreeGrafter"/>
</dbReference>
<keyword evidence="6" id="KW-1133">Transmembrane helix</keyword>
<gene>
    <name evidence="12" type="ORF">ACAOBT_LOCUS12895</name>
</gene>
<dbReference type="PANTHER" id="PTHR11011:SF60">
    <property type="entry name" value="FATTY ACYL-COA REDUCTASE-RELATED"/>
    <property type="match status" value="1"/>
</dbReference>
<dbReference type="GO" id="GO:0016020">
    <property type="term" value="C:membrane"/>
    <property type="evidence" value="ECO:0007669"/>
    <property type="project" value="UniProtKB-SubCell"/>
</dbReference>
<comment type="caution">
    <text evidence="12">The sequence shown here is derived from an EMBL/GenBank/DDBJ whole genome shotgun (WGS) entry which is preliminary data.</text>
</comment>
<keyword evidence="3 10" id="KW-0444">Lipid biosynthesis</keyword>
<dbReference type="Pfam" id="PF07993">
    <property type="entry name" value="NAD_binding_4"/>
    <property type="match status" value="1"/>
</dbReference>
<keyword evidence="10" id="KW-0560">Oxidoreductase</keyword>
<comment type="similarity">
    <text evidence="2 10">Belongs to the fatty acyl-CoA reductase family.</text>
</comment>
<dbReference type="PANTHER" id="PTHR11011">
    <property type="entry name" value="MALE STERILITY PROTEIN 2-RELATED"/>
    <property type="match status" value="1"/>
</dbReference>
<keyword evidence="5 10" id="KW-0521">NADP</keyword>
<dbReference type="OrthoDB" id="429813at2759"/>
<comment type="catalytic activity">
    <reaction evidence="9 10">
        <text>a long-chain fatty acyl-CoA + 2 NADPH + 2 H(+) = a long-chain primary fatty alcohol + 2 NADP(+) + CoA</text>
        <dbReference type="Rhea" id="RHEA:52716"/>
        <dbReference type="ChEBI" id="CHEBI:15378"/>
        <dbReference type="ChEBI" id="CHEBI:57287"/>
        <dbReference type="ChEBI" id="CHEBI:57783"/>
        <dbReference type="ChEBI" id="CHEBI:58349"/>
        <dbReference type="ChEBI" id="CHEBI:77396"/>
        <dbReference type="ChEBI" id="CHEBI:83139"/>
        <dbReference type="EC" id="1.2.1.84"/>
    </reaction>
</comment>
<dbReference type="EC" id="1.2.1.84" evidence="10"/>
<evidence type="ECO:0000259" key="11">
    <source>
        <dbReference type="Pfam" id="PF07993"/>
    </source>
</evidence>
<comment type="subcellular location">
    <subcellularLocation>
        <location evidence="1">Membrane</location>
        <topology evidence="1">Multi-pass membrane protein</topology>
    </subcellularLocation>
</comment>
<keyword evidence="8" id="KW-0472">Membrane</keyword>
<evidence type="ECO:0000256" key="1">
    <source>
        <dbReference type="ARBA" id="ARBA00004141"/>
    </source>
</evidence>
<evidence type="ECO:0000256" key="6">
    <source>
        <dbReference type="ARBA" id="ARBA00022989"/>
    </source>
</evidence>
<evidence type="ECO:0000256" key="10">
    <source>
        <dbReference type="RuleBase" id="RU363097"/>
    </source>
</evidence>
<organism evidence="12 13">
    <name type="scientific">Acanthoscelides obtectus</name>
    <name type="common">Bean weevil</name>
    <name type="synonym">Bruchus obtectus</name>
    <dbReference type="NCBI Taxonomy" id="200917"/>
    <lineage>
        <taxon>Eukaryota</taxon>
        <taxon>Metazoa</taxon>
        <taxon>Ecdysozoa</taxon>
        <taxon>Arthropoda</taxon>
        <taxon>Hexapoda</taxon>
        <taxon>Insecta</taxon>
        <taxon>Pterygota</taxon>
        <taxon>Neoptera</taxon>
        <taxon>Endopterygota</taxon>
        <taxon>Coleoptera</taxon>
        <taxon>Polyphaga</taxon>
        <taxon>Cucujiformia</taxon>
        <taxon>Chrysomeloidea</taxon>
        <taxon>Chrysomelidae</taxon>
        <taxon>Bruchinae</taxon>
        <taxon>Bruchini</taxon>
        <taxon>Acanthoscelides</taxon>
    </lineage>
</organism>
<evidence type="ECO:0000256" key="8">
    <source>
        <dbReference type="ARBA" id="ARBA00023136"/>
    </source>
</evidence>
<protein>
    <recommendedName>
        <fullName evidence="10">Fatty acyl-CoA reductase</fullName>
        <ecNumber evidence="10">1.2.1.84</ecNumber>
    </recommendedName>
</protein>
<keyword evidence="4" id="KW-0812">Transmembrane</keyword>
<dbReference type="InterPro" id="IPR013120">
    <property type="entry name" value="FAR_NAD-bd"/>
</dbReference>
<keyword evidence="13" id="KW-1185">Reference proteome</keyword>
<dbReference type="EMBL" id="CAKOFQ010006865">
    <property type="protein sequence ID" value="CAH1977799.1"/>
    <property type="molecule type" value="Genomic_DNA"/>
</dbReference>
<dbReference type="FunFam" id="3.40.50.720:FF:000143">
    <property type="entry name" value="Fatty acyl-CoA reductase"/>
    <property type="match status" value="1"/>
</dbReference>
<reference evidence="12" key="1">
    <citation type="submission" date="2022-03" db="EMBL/GenBank/DDBJ databases">
        <authorList>
            <person name="Sayadi A."/>
        </authorList>
    </citation>
    <scope>NUCLEOTIDE SEQUENCE</scope>
</reference>
<keyword evidence="7 10" id="KW-0443">Lipid metabolism</keyword>
<dbReference type="GO" id="GO:0005777">
    <property type="term" value="C:peroxisome"/>
    <property type="evidence" value="ECO:0007669"/>
    <property type="project" value="TreeGrafter"/>
</dbReference>